<dbReference type="STRING" id="1664694.A0A0N1HCE8"/>
<comment type="caution">
    <text evidence="2">The sequence shown here is derived from an EMBL/GenBank/DDBJ whole genome shotgun (WGS) entry which is preliminary data.</text>
</comment>
<reference evidence="2 3" key="1">
    <citation type="submission" date="2015-06" db="EMBL/GenBank/DDBJ databases">
        <title>Draft genome of the ant-associated black yeast Phialophora attae CBS 131958.</title>
        <authorList>
            <person name="Moreno L.F."/>
            <person name="Stielow B.J."/>
            <person name="de Hoog S."/>
            <person name="Vicente V.A."/>
            <person name="Weiss V.A."/>
            <person name="de Vries M."/>
            <person name="Cruz L.M."/>
            <person name="Souza E.M."/>
        </authorList>
    </citation>
    <scope>NUCLEOTIDE SEQUENCE [LARGE SCALE GENOMIC DNA]</scope>
    <source>
        <strain evidence="2 3">CBS 131958</strain>
    </source>
</reference>
<dbReference type="SUPFAM" id="SSF53474">
    <property type="entry name" value="alpha/beta-Hydrolases"/>
    <property type="match status" value="1"/>
</dbReference>
<dbReference type="GO" id="GO:0051793">
    <property type="term" value="P:medium-chain fatty acid catabolic process"/>
    <property type="evidence" value="ECO:0007669"/>
    <property type="project" value="TreeGrafter"/>
</dbReference>
<accession>A0A0N1HCE8</accession>
<keyword evidence="3" id="KW-1185">Reference proteome</keyword>
<evidence type="ECO:0000313" key="2">
    <source>
        <dbReference type="EMBL" id="KPI41462.1"/>
    </source>
</evidence>
<dbReference type="PANTHER" id="PTHR10794">
    <property type="entry name" value="ABHYDROLASE DOMAIN-CONTAINING PROTEIN"/>
    <property type="match status" value="1"/>
</dbReference>
<sequence length="423" mass="46042">MASIKDLVQDTLHKIAQRFREAESSTQLCTTVVLIITIYILTTKMSRILSHAKTGLYHATETLSIPLQSGSSTTLSSLVQSVLSPCKLNPLLFNGDAQTAATQFLSHNILVHYKRHIFEQEDPAYAGQFAVDFVVRPPPSSAKPNEPPPEDLPPRTTFFTAPEWSTFSTGSTDTTPMLVVLHGLSGGSHELYLRAFLEPLVSPLTSSAKPLNAPDPAWEACVLTSRGCAHTTLSTPILYTPAPPGISGKLSSGGNILVNYLGEEGEKCELAAAVVVSSVWNLEVSALALARSWWGTNIYLRALGSSMKRLFARHEHMIKQVPGIDVEKVRTLRYLNEFDRYVQCATWGYPSEAAYYRDASSVDAMLGVRIPLLAIHALDDPVVCDEVLPYEEIKLRLICIPPEDGEGGEARSAFADGAGMAEG</sequence>
<comment type="similarity">
    <text evidence="1">Belongs to the AB hydrolase superfamily. AB hydrolase 4 family.</text>
</comment>
<proteinExistence type="inferred from homology"/>
<protein>
    <submittedName>
        <fullName evidence="2">Putative esterase</fullName>
    </submittedName>
</protein>
<dbReference type="AlphaFoldDB" id="A0A0N1HCE8"/>
<dbReference type="GO" id="GO:0047372">
    <property type="term" value="F:monoacylglycerol lipase activity"/>
    <property type="evidence" value="ECO:0007669"/>
    <property type="project" value="TreeGrafter"/>
</dbReference>
<evidence type="ECO:0000256" key="1">
    <source>
        <dbReference type="ARBA" id="ARBA00010884"/>
    </source>
</evidence>
<dbReference type="Proteomes" id="UP000038010">
    <property type="component" value="Unassembled WGS sequence"/>
</dbReference>
<dbReference type="EMBL" id="LFJN01000009">
    <property type="protein sequence ID" value="KPI41462.1"/>
    <property type="molecule type" value="Genomic_DNA"/>
</dbReference>
<name>A0A0N1HCE8_9EURO</name>
<dbReference type="PANTHER" id="PTHR10794:SF63">
    <property type="entry name" value="ALPHA_BETA HYDROLASE 1, ISOFORM A"/>
    <property type="match status" value="1"/>
</dbReference>
<dbReference type="InterPro" id="IPR029058">
    <property type="entry name" value="AB_hydrolase_fold"/>
</dbReference>
<dbReference type="GO" id="GO:0008126">
    <property type="term" value="F:acetylesterase activity"/>
    <property type="evidence" value="ECO:0007669"/>
    <property type="project" value="TreeGrafter"/>
</dbReference>
<dbReference type="InterPro" id="IPR050960">
    <property type="entry name" value="AB_hydrolase_4_sf"/>
</dbReference>
<dbReference type="GO" id="GO:0051792">
    <property type="term" value="P:medium-chain fatty acid biosynthetic process"/>
    <property type="evidence" value="ECO:0007669"/>
    <property type="project" value="TreeGrafter"/>
</dbReference>
<dbReference type="VEuPathDB" id="FungiDB:AB675_9369"/>
<dbReference type="GeneID" id="28741775"/>
<dbReference type="RefSeq" id="XP_018001425.1">
    <property type="nucleotide sequence ID" value="XM_018149895.1"/>
</dbReference>
<organism evidence="2 3">
    <name type="scientific">Cyphellophora attinorum</name>
    <dbReference type="NCBI Taxonomy" id="1664694"/>
    <lineage>
        <taxon>Eukaryota</taxon>
        <taxon>Fungi</taxon>
        <taxon>Dikarya</taxon>
        <taxon>Ascomycota</taxon>
        <taxon>Pezizomycotina</taxon>
        <taxon>Eurotiomycetes</taxon>
        <taxon>Chaetothyriomycetidae</taxon>
        <taxon>Chaetothyriales</taxon>
        <taxon>Cyphellophoraceae</taxon>
        <taxon>Cyphellophora</taxon>
    </lineage>
</organism>
<dbReference type="OrthoDB" id="5954035at2759"/>
<evidence type="ECO:0000313" key="3">
    <source>
        <dbReference type="Proteomes" id="UP000038010"/>
    </source>
</evidence>
<gene>
    <name evidence="2" type="ORF">AB675_9369</name>
</gene>